<keyword evidence="2" id="KW-1185">Reference proteome</keyword>
<reference evidence="2" key="1">
    <citation type="journal article" date="2012" name="G3 (Bethesda)">
        <title>Pichia sorbitophila, an interspecies yeast hybrid reveals early steps of genome resolution following polyploidization.</title>
        <authorList>
            <person name="Leh Louis V."/>
            <person name="Despons L."/>
            <person name="Friedrich A."/>
            <person name="Martin T."/>
            <person name="Durrens P."/>
            <person name="Casaregola S."/>
            <person name="Neuveglise C."/>
            <person name="Fairhead C."/>
            <person name="Marck C."/>
            <person name="Cruz J.A."/>
            <person name="Straub M.L."/>
            <person name="Kugler V."/>
            <person name="Sacerdot C."/>
            <person name="Uzunov Z."/>
            <person name="Thierry A."/>
            <person name="Weiss S."/>
            <person name="Bleykasten C."/>
            <person name="De Montigny J."/>
            <person name="Jacques N."/>
            <person name="Jung P."/>
            <person name="Lemaire M."/>
            <person name="Mallet S."/>
            <person name="Morel G."/>
            <person name="Richard G.F."/>
            <person name="Sarkar A."/>
            <person name="Savel G."/>
            <person name="Schacherer J."/>
            <person name="Seret M.L."/>
            <person name="Talla E."/>
            <person name="Samson G."/>
            <person name="Jubin C."/>
            <person name="Poulain J."/>
            <person name="Vacherie B."/>
            <person name="Barbe V."/>
            <person name="Pelletier E."/>
            <person name="Sherman D.J."/>
            <person name="Westhof E."/>
            <person name="Weissenbach J."/>
            <person name="Baret P.V."/>
            <person name="Wincker P."/>
            <person name="Gaillardin C."/>
            <person name="Dujon B."/>
            <person name="Souciet J.L."/>
        </authorList>
    </citation>
    <scope>NUCLEOTIDE SEQUENCE [LARGE SCALE GENOMIC DNA]</scope>
    <source>
        <strain evidence="2">CBS 270.75 / DBVPG 7215 / KCTC 17166 / NRRL Y-17582</strain>
    </source>
</reference>
<organism evidence="1 2">
    <name type="scientific">Eremothecium cymbalariae (strain CBS 270.75 / DBVPG 7215 / KCTC 17166 / NRRL Y-17582)</name>
    <name type="common">Yeast</name>
    <dbReference type="NCBI Taxonomy" id="931890"/>
    <lineage>
        <taxon>Eukaryota</taxon>
        <taxon>Fungi</taxon>
        <taxon>Dikarya</taxon>
        <taxon>Ascomycota</taxon>
        <taxon>Saccharomycotina</taxon>
        <taxon>Saccharomycetes</taxon>
        <taxon>Saccharomycetales</taxon>
        <taxon>Saccharomycetaceae</taxon>
        <taxon>Eremothecium</taxon>
    </lineage>
</organism>
<protein>
    <recommendedName>
        <fullName evidence="3">Anaphase-promoting complex subunit 4 WD40 domain-containing protein</fullName>
    </recommendedName>
</protein>
<dbReference type="EMBL" id="CP002498">
    <property type="protein sequence ID" value="AET37956.1"/>
    <property type="molecule type" value="Genomic_DNA"/>
</dbReference>
<dbReference type="InParanoid" id="G8JP51"/>
<dbReference type="GeneID" id="11470549"/>
<dbReference type="OMA" id="TCEDTEL"/>
<dbReference type="InterPro" id="IPR015943">
    <property type="entry name" value="WD40/YVTN_repeat-like_dom_sf"/>
</dbReference>
<dbReference type="HOGENOM" id="CLU_767413_0_0_1"/>
<dbReference type="Gene3D" id="2.130.10.10">
    <property type="entry name" value="YVTN repeat-like/Quinoprotein amine dehydrogenase"/>
    <property type="match status" value="1"/>
</dbReference>
<gene>
    <name evidence="1" type="ordered locus">Ecym_2207</name>
</gene>
<dbReference type="AlphaFoldDB" id="G8JP51"/>
<name>G8JP51_ERECY</name>
<proteinExistence type="predicted"/>
<dbReference type="eggNOG" id="ENOG502SCNZ">
    <property type="taxonomic scope" value="Eukaryota"/>
</dbReference>
<evidence type="ECO:0008006" key="3">
    <source>
        <dbReference type="Google" id="ProtNLM"/>
    </source>
</evidence>
<evidence type="ECO:0000313" key="1">
    <source>
        <dbReference type="EMBL" id="AET37956.1"/>
    </source>
</evidence>
<dbReference type="OrthoDB" id="10436705at2759"/>
<dbReference type="RefSeq" id="XP_003644773.1">
    <property type="nucleotide sequence ID" value="XM_003644725.1"/>
</dbReference>
<dbReference type="SUPFAM" id="SSF69322">
    <property type="entry name" value="Tricorn protease domain 2"/>
    <property type="match status" value="1"/>
</dbReference>
<dbReference type="KEGG" id="erc:Ecym_2207"/>
<sequence length="356" mass="39877">MGIPVALYTSGVLVVHERVVASRNGGARQRSRGQECSTIDDKVRCEQWSLRRTASVANSGYGRGSRSYQMGSYWCLWDEDGGRCMVVDAVEAPRVVDLSFAALSAGEKISCVIVIEDGEGLVCGTSQGRLLKIALANDSVLQETRLSEHPVDYIWHDDHAGGYVVLTSRDSTVYQFAQWGSAMSLSQYKIQLPGEVVGASLSADGQYLCVADRRKIHFYRWEMRATPFRSMVVCQDQVDDDGITRIAWDRAGRMVLVCTTGRVMCYDTRDHWISVVARQPHKLVEWSPVGNLFLVGQHRYGTLLSVYEHNDRGHWSSLGYTDIATKFGISRVEQMAVMKNQVHLLHSDCYESFAME</sequence>
<dbReference type="Proteomes" id="UP000006790">
    <property type="component" value="Chromosome 2"/>
</dbReference>
<evidence type="ECO:0000313" key="2">
    <source>
        <dbReference type="Proteomes" id="UP000006790"/>
    </source>
</evidence>
<accession>G8JP51</accession>